<dbReference type="RefSeq" id="WP_154326635.1">
    <property type="nucleotide sequence ID" value="NZ_CP045696.1"/>
</dbReference>
<comment type="similarity">
    <text evidence="2">Belongs to the SusD family.</text>
</comment>
<comment type="caution">
    <text evidence="8">The sequence shown here is derived from an EMBL/GenBank/DDBJ whole genome shotgun (WGS) entry which is preliminary data.</text>
</comment>
<dbReference type="GO" id="GO:0009279">
    <property type="term" value="C:cell outer membrane"/>
    <property type="evidence" value="ECO:0007669"/>
    <property type="project" value="UniProtKB-SubCell"/>
</dbReference>
<evidence type="ECO:0000256" key="2">
    <source>
        <dbReference type="ARBA" id="ARBA00006275"/>
    </source>
</evidence>
<keyword evidence="5" id="KW-0998">Cell outer membrane</keyword>
<dbReference type="Pfam" id="PF14322">
    <property type="entry name" value="SusD-like_3"/>
    <property type="match status" value="1"/>
</dbReference>
<evidence type="ECO:0000313" key="9">
    <source>
        <dbReference type="Proteomes" id="UP000483362"/>
    </source>
</evidence>
<evidence type="ECO:0000256" key="1">
    <source>
        <dbReference type="ARBA" id="ARBA00004442"/>
    </source>
</evidence>
<dbReference type="EMBL" id="VULT01000006">
    <property type="protein sequence ID" value="MSS17110.1"/>
    <property type="molecule type" value="Genomic_DNA"/>
</dbReference>
<dbReference type="CDD" id="cd08977">
    <property type="entry name" value="SusD"/>
    <property type="match status" value="1"/>
</dbReference>
<name>A0A6L5X9R8_9BACT</name>
<evidence type="ECO:0000313" key="8">
    <source>
        <dbReference type="EMBL" id="MSS17110.1"/>
    </source>
</evidence>
<evidence type="ECO:0000256" key="3">
    <source>
        <dbReference type="ARBA" id="ARBA00022729"/>
    </source>
</evidence>
<evidence type="ECO:0000259" key="7">
    <source>
        <dbReference type="Pfam" id="PF14322"/>
    </source>
</evidence>
<dbReference type="Pfam" id="PF07980">
    <property type="entry name" value="SusD_RagB"/>
    <property type="match status" value="1"/>
</dbReference>
<dbReference type="InterPro" id="IPR012944">
    <property type="entry name" value="SusD_RagB_dom"/>
</dbReference>
<feature type="domain" description="RagB/SusD" evidence="6">
    <location>
        <begin position="322"/>
        <end position="542"/>
    </location>
</feature>
<organism evidence="8 9">
    <name type="scientific">Sodaliphilus pleomorphus</name>
    <dbReference type="NCBI Taxonomy" id="2606626"/>
    <lineage>
        <taxon>Bacteria</taxon>
        <taxon>Pseudomonadati</taxon>
        <taxon>Bacteroidota</taxon>
        <taxon>Bacteroidia</taxon>
        <taxon>Bacteroidales</taxon>
        <taxon>Muribaculaceae</taxon>
        <taxon>Sodaliphilus</taxon>
    </lineage>
</organism>
<dbReference type="Gene3D" id="1.25.40.390">
    <property type="match status" value="1"/>
</dbReference>
<feature type="domain" description="SusD-like N-terminal" evidence="7">
    <location>
        <begin position="63"/>
        <end position="231"/>
    </location>
</feature>
<reference evidence="8 9" key="1">
    <citation type="submission" date="2019-08" db="EMBL/GenBank/DDBJ databases">
        <title>In-depth cultivation of the pig gut microbiome towards novel bacterial diversity and tailored functional studies.</title>
        <authorList>
            <person name="Wylensek D."/>
            <person name="Hitch T.C.A."/>
            <person name="Clavel T."/>
        </authorList>
    </citation>
    <scope>NUCLEOTIDE SEQUENCE [LARGE SCALE GENOMIC DNA]</scope>
    <source>
        <strain evidence="8 9">Oil-RF-744-WCA-WT-10</strain>
    </source>
</reference>
<sequence length="542" mass="61216">MRLKQYINMAVVAALAVGMTSCNDWLTDDTPGTNNRDEYFTSISTLENVTNACYVPLAWEYGDTYYSEWFFGDIASDDALKGGQGISDGGDAYDIDNFKVNTNNEIVLEYYRAQWQGIARCNLALDEIAKKKGDLTKAADLLEADRLEGEAHFMRAFYYFRLLRLYGGMPLIEEVIDSSSKWAQHRASVAETFDFIVRDLQQANRQLWLKSKYSPSDLGRATKGAAQAMLLKANLYYADYLENNNDVNGAQAKFQLAKAWGDSIMASGQYSLDKNFFTNFTLAGENDAESVFEIQYVEDPTSDYGEGEGFTRGTFTLILQRSRSSFWGQAGWGFDKPTENLYNEFEPGDPRRDSTILRPAYGQMETPAQEIYTGDSLLNRKYAMYTEDNGSCYHLTHDSRGPLNNKQIRYSDVLLMYAEACCELGDLGQARSALNSVRARVGLKSFPYTSIIQGKTVTYADTQADLRAAIRHERRVELAMEGHRWFDLVRWGIAKETMDNYIAGESEEAKAQWGSFTKGKCELFPIPSKEIDLTGITQNPNY</sequence>
<comment type="subcellular location">
    <subcellularLocation>
        <location evidence="1">Cell outer membrane</location>
    </subcellularLocation>
</comment>
<dbReference type="SUPFAM" id="SSF48452">
    <property type="entry name" value="TPR-like"/>
    <property type="match status" value="1"/>
</dbReference>
<dbReference type="Proteomes" id="UP000483362">
    <property type="component" value="Unassembled WGS sequence"/>
</dbReference>
<protein>
    <submittedName>
        <fullName evidence="8">RagB/SusD family nutrient uptake outer membrane protein</fullName>
    </submittedName>
</protein>
<accession>A0A6L5X9R8</accession>
<dbReference type="AlphaFoldDB" id="A0A6L5X9R8"/>
<proteinExistence type="inferred from homology"/>
<keyword evidence="3" id="KW-0732">Signal</keyword>
<keyword evidence="4" id="KW-0472">Membrane</keyword>
<evidence type="ECO:0000259" key="6">
    <source>
        <dbReference type="Pfam" id="PF07980"/>
    </source>
</evidence>
<keyword evidence="9" id="KW-1185">Reference proteome</keyword>
<evidence type="ECO:0000256" key="4">
    <source>
        <dbReference type="ARBA" id="ARBA00023136"/>
    </source>
</evidence>
<dbReference type="InterPro" id="IPR033985">
    <property type="entry name" value="SusD-like_N"/>
</dbReference>
<dbReference type="InterPro" id="IPR011990">
    <property type="entry name" value="TPR-like_helical_dom_sf"/>
</dbReference>
<evidence type="ECO:0000256" key="5">
    <source>
        <dbReference type="ARBA" id="ARBA00023237"/>
    </source>
</evidence>
<gene>
    <name evidence="8" type="ORF">FYJ29_04940</name>
</gene>